<organism evidence="4 5">
    <name type="scientific">Fusarium redolens</name>
    <dbReference type="NCBI Taxonomy" id="48865"/>
    <lineage>
        <taxon>Eukaryota</taxon>
        <taxon>Fungi</taxon>
        <taxon>Dikarya</taxon>
        <taxon>Ascomycota</taxon>
        <taxon>Pezizomycotina</taxon>
        <taxon>Sordariomycetes</taxon>
        <taxon>Hypocreomycetidae</taxon>
        <taxon>Hypocreales</taxon>
        <taxon>Nectriaceae</taxon>
        <taxon>Fusarium</taxon>
        <taxon>Fusarium redolens species complex</taxon>
    </lineage>
</organism>
<keyword evidence="5" id="KW-1185">Reference proteome</keyword>
<evidence type="ECO:0000313" key="4">
    <source>
        <dbReference type="EMBL" id="KAH7265728.1"/>
    </source>
</evidence>
<dbReference type="PANTHER" id="PTHR43283">
    <property type="entry name" value="BETA-LACTAMASE-RELATED"/>
    <property type="match status" value="1"/>
</dbReference>
<dbReference type="GO" id="GO:0016787">
    <property type="term" value="F:hydrolase activity"/>
    <property type="evidence" value="ECO:0007669"/>
    <property type="project" value="UniProtKB-KW"/>
</dbReference>
<feature type="domain" description="Beta-lactamase-related" evidence="3">
    <location>
        <begin position="45"/>
        <end position="313"/>
    </location>
</feature>
<evidence type="ECO:0000256" key="1">
    <source>
        <dbReference type="ARBA" id="ARBA00009009"/>
    </source>
</evidence>
<name>A0A9P9HXG7_FUSRE</name>
<dbReference type="InterPro" id="IPR050789">
    <property type="entry name" value="Diverse_Enzym_Activities"/>
</dbReference>
<evidence type="ECO:0000256" key="2">
    <source>
        <dbReference type="ARBA" id="ARBA00022801"/>
    </source>
</evidence>
<dbReference type="AlphaFoldDB" id="A0A9P9HXG7"/>
<evidence type="ECO:0000259" key="3">
    <source>
        <dbReference type="Pfam" id="PF00144"/>
    </source>
</evidence>
<keyword evidence="2" id="KW-0378">Hydrolase</keyword>
<dbReference type="OrthoDB" id="428260at2759"/>
<accession>A0A9P9HXG7</accession>
<dbReference type="Proteomes" id="UP000720189">
    <property type="component" value="Unassembled WGS sequence"/>
</dbReference>
<dbReference type="InterPro" id="IPR001466">
    <property type="entry name" value="Beta-lactam-related"/>
</dbReference>
<dbReference type="PANTHER" id="PTHR43283:SF17">
    <property type="entry name" value="(LOVD), PUTATIVE (AFU_ORTHOLOGUE AFUA_5G00920)-RELATED"/>
    <property type="match status" value="1"/>
</dbReference>
<dbReference type="Pfam" id="PF00144">
    <property type="entry name" value="Beta-lactamase"/>
    <property type="match status" value="1"/>
</dbReference>
<dbReference type="EMBL" id="JAGMUX010000003">
    <property type="protein sequence ID" value="KAH7265728.1"/>
    <property type="molecule type" value="Genomic_DNA"/>
</dbReference>
<sequence>MATFFEQLLKQAIENLDVPSIAIEAKQRDGTQLLSLYLDSPSPLFSSQDAIDSNTLFTLASLTKLPTSVAALQQVEKGIIGLDNDVTHLLPTLKRQRILQGFKADGVPVLKDRTNPITLRHLLTHSAGTGYDFSNDELRRVQSLKGECLGSKPTVEQRFNLPLLFEPGESWNYGCSIDWVGRLVEILTNMDLETYMSKHIWQPLGVTRFTFRLNQKNAATNEVAVLAERDNETKRLRPLPEGLPLNNGVTDCFGGQGGYSTVPNFMQLLYSLLANDGRILKAETVDLLFQGHLTPASKSVLNRKMEDPSWAVGTFYPGETYNWSLGGLLIEKPGSSCPFSRGLNTLVWSGATNLFWVAHRVFIPTSKTRKC</sequence>
<dbReference type="RefSeq" id="XP_046054463.1">
    <property type="nucleotide sequence ID" value="XM_046191977.1"/>
</dbReference>
<comment type="caution">
    <text evidence="4">The sequence shown here is derived from an EMBL/GenBank/DDBJ whole genome shotgun (WGS) entry which is preliminary data.</text>
</comment>
<protein>
    <submittedName>
        <fullName evidence="4">Beta-lactamase/transpeptidase-like protein</fullName>
    </submittedName>
</protein>
<proteinExistence type="inferred from homology"/>
<dbReference type="GeneID" id="70221931"/>
<dbReference type="Gene3D" id="3.40.710.10">
    <property type="entry name" value="DD-peptidase/beta-lactamase superfamily"/>
    <property type="match status" value="1"/>
</dbReference>
<dbReference type="InterPro" id="IPR012338">
    <property type="entry name" value="Beta-lactam/transpept-like"/>
</dbReference>
<evidence type="ECO:0000313" key="5">
    <source>
        <dbReference type="Proteomes" id="UP000720189"/>
    </source>
</evidence>
<dbReference type="SUPFAM" id="SSF56601">
    <property type="entry name" value="beta-lactamase/transpeptidase-like"/>
    <property type="match status" value="1"/>
</dbReference>
<reference evidence="4" key="1">
    <citation type="journal article" date="2021" name="Nat. Commun.">
        <title>Genetic determinants of endophytism in the Arabidopsis root mycobiome.</title>
        <authorList>
            <person name="Mesny F."/>
            <person name="Miyauchi S."/>
            <person name="Thiergart T."/>
            <person name="Pickel B."/>
            <person name="Atanasova L."/>
            <person name="Karlsson M."/>
            <person name="Huettel B."/>
            <person name="Barry K.W."/>
            <person name="Haridas S."/>
            <person name="Chen C."/>
            <person name="Bauer D."/>
            <person name="Andreopoulos W."/>
            <person name="Pangilinan J."/>
            <person name="LaButti K."/>
            <person name="Riley R."/>
            <person name="Lipzen A."/>
            <person name="Clum A."/>
            <person name="Drula E."/>
            <person name="Henrissat B."/>
            <person name="Kohler A."/>
            <person name="Grigoriev I.V."/>
            <person name="Martin F.M."/>
            <person name="Hacquard S."/>
        </authorList>
    </citation>
    <scope>NUCLEOTIDE SEQUENCE</scope>
    <source>
        <strain evidence="4">MPI-CAGE-AT-0023</strain>
    </source>
</reference>
<comment type="similarity">
    <text evidence="1">Belongs to the class-A beta-lactamase family.</text>
</comment>
<gene>
    <name evidence="4" type="ORF">BKA55DRAFT_559444</name>
</gene>